<keyword evidence="4" id="KW-0677">Repeat</keyword>
<name>A0A923L218_9FIRM</name>
<keyword evidence="7" id="KW-1278">Translocase</keyword>
<evidence type="ECO:0000256" key="5">
    <source>
        <dbReference type="ARBA" id="ARBA00022741"/>
    </source>
</evidence>
<evidence type="ECO:0000256" key="7">
    <source>
        <dbReference type="ARBA" id="ARBA00022967"/>
    </source>
</evidence>
<dbReference type="InterPro" id="IPR003439">
    <property type="entry name" value="ABC_transporter-like_ATP-bd"/>
</dbReference>
<dbReference type="SUPFAM" id="SSF52540">
    <property type="entry name" value="P-loop containing nucleoside triphosphate hydrolases"/>
    <property type="match status" value="2"/>
</dbReference>
<keyword evidence="3" id="KW-1003">Cell membrane</keyword>
<keyword evidence="8" id="KW-0472">Membrane</keyword>
<dbReference type="Pfam" id="PF00005">
    <property type="entry name" value="ABC_tran"/>
    <property type="match status" value="2"/>
</dbReference>
<evidence type="ECO:0000313" key="11">
    <source>
        <dbReference type="Proteomes" id="UP000659630"/>
    </source>
</evidence>
<keyword evidence="6 10" id="KW-0067">ATP-binding</keyword>
<keyword evidence="5" id="KW-0547">Nucleotide-binding</keyword>
<dbReference type="SMART" id="SM00382">
    <property type="entry name" value="AAA"/>
    <property type="match status" value="1"/>
</dbReference>
<evidence type="ECO:0000259" key="9">
    <source>
        <dbReference type="PROSITE" id="PS50893"/>
    </source>
</evidence>
<evidence type="ECO:0000256" key="6">
    <source>
        <dbReference type="ARBA" id="ARBA00022840"/>
    </source>
</evidence>
<feature type="domain" description="ABC transporter" evidence="9">
    <location>
        <begin position="260"/>
        <end position="505"/>
    </location>
</feature>
<evidence type="ECO:0000256" key="2">
    <source>
        <dbReference type="ARBA" id="ARBA00022448"/>
    </source>
</evidence>
<gene>
    <name evidence="10" type="ORF">H8S23_12890</name>
</gene>
<evidence type="ECO:0000256" key="3">
    <source>
        <dbReference type="ARBA" id="ARBA00022475"/>
    </source>
</evidence>
<keyword evidence="2" id="KW-0813">Transport</keyword>
<dbReference type="CDD" id="cd03215">
    <property type="entry name" value="ABC_Carb_Monos_II"/>
    <property type="match status" value="1"/>
</dbReference>
<dbReference type="GO" id="GO:0005886">
    <property type="term" value="C:plasma membrane"/>
    <property type="evidence" value="ECO:0007669"/>
    <property type="project" value="UniProtKB-SubCell"/>
</dbReference>
<dbReference type="InterPro" id="IPR017871">
    <property type="entry name" value="ABC_transporter-like_CS"/>
</dbReference>
<dbReference type="PROSITE" id="PS00211">
    <property type="entry name" value="ABC_TRANSPORTER_1"/>
    <property type="match status" value="1"/>
</dbReference>
<sequence length="514" mass="56900">MNTDKIIELKHITKVFPAIVANDDISFDVRRGEIHAIVGENGAGKSTLMNIIYGLLQPTSGEIVLNGEPVKIDTSTKALSLGLGMVHQHFMLVQDFTVLQNIILGSEVKKGAVVDYDEARRRVMELSETYDLRIDPDKKVKEISVPMQQRVEILKVLWRKAEIIIFDEPTAVLTPQEIDEFCEIALKLKAQGKTLLFISHKLGEVMRISDRVTIMRLGKVVCTKDIADTDEKDLAHLMVGRDIELGGGDRKPVETEKQVLAVHNVSMTVGGVQKLDSIDLEVHPGEILGVIGIDGNGQEELVDAICGKAKIDGGEILLEGQNIVGKSIKQIKDMGLSTVYEDRHKDGLVLKYSVRDNLILGYQDRPQYLAKWKAFLNQKAIQKNAEDLQKAFDIRCGSLEVFAGTLSGGNQQKIILAREVSARPKLLMVVQPTRGLDMGAIEFVQDKVVEQRNAGCGVLLFTLELDEVLQLSDRIAVIHNGRIIKTVVNKNVTKQQIGRYMLGVLDDGTEEAAE</sequence>
<evidence type="ECO:0000313" key="10">
    <source>
        <dbReference type="EMBL" id="MBC5582402.1"/>
    </source>
</evidence>
<reference evidence="10" key="1">
    <citation type="submission" date="2020-08" db="EMBL/GenBank/DDBJ databases">
        <title>Genome public.</title>
        <authorList>
            <person name="Liu C."/>
            <person name="Sun Q."/>
        </authorList>
    </citation>
    <scope>NUCLEOTIDE SEQUENCE</scope>
    <source>
        <strain evidence="10">BX8</strain>
    </source>
</reference>
<dbReference type="InterPro" id="IPR050107">
    <property type="entry name" value="ABC_carbohydrate_import_ATPase"/>
</dbReference>
<dbReference type="AlphaFoldDB" id="A0A923L218"/>
<proteinExistence type="predicted"/>
<dbReference type="EMBL" id="JACONZ010000005">
    <property type="protein sequence ID" value="MBC5582402.1"/>
    <property type="molecule type" value="Genomic_DNA"/>
</dbReference>
<dbReference type="InterPro" id="IPR003593">
    <property type="entry name" value="AAA+_ATPase"/>
</dbReference>
<comment type="subcellular location">
    <subcellularLocation>
        <location evidence="1">Cell membrane</location>
        <topology evidence="1">Peripheral membrane protein</topology>
    </subcellularLocation>
</comment>
<dbReference type="GO" id="GO:0005524">
    <property type="term" value="F:ATP binding"/>
    <property type="evidence" value="ECO:0007669"/>
    <property type="project" value="UniProtKB-KW"/>
</dbReference>
<evidence type="ECO:0000256" key="1">
    <source>
        <dbReference type="ARBA" id="ARBA00004202"/>
    </source>
</evidence>
<organism evidence="10 11">
    <name type="scientific">Anaerofilum hominis</name>
    <dbReference type="NCBI Taxonomy" id="2763016"/>
    <lineage>
        <taxon>Bacteria</taxon>
        <taxon>Bacillati</taxon>
        <taxon>Bacillota</taxon>
        <taxon>Clostridia</taxon>
        <taxon>Eubacteriales</taxon>
        <taxon>Oscillospiraceae</taxon>
        <taxon>Anaerofilum</taxon>
    </lineage>
</organism>
<evidence type="ECO:0000256" key="8">
    <source>
        <dbReference type="ARBA" id="ARBA00023136"/>
    </source>
</evidence>
<dbReference type="Proteomes" id="UP000659630">
    <property type="component" value="Unassembled WGS sequence"/>
</dbReference>
<dbReference type="CDD" id="cd03216">
    <property type="entry name" value="ABC_Carb_Monos_I"/>
    <property type="match status" value="1"/>
</dbReference>
<dbReference type="Gene3D" id="3.40.50.300">
    <property type="entry name" value="P-loop containing nucleotide triphosphate hydrolases"/>
    <property type="match status" value="2"/>
</dbReference>
<protein>
    <submittedName>
        <fullName evidence="10">ABC transporter ATP-binding protein</fullName>
    </submittedName>
</protein>
<keyword evidence="11" id="KW-1185">Reference proteome</keyword>
<dbReference type="GO" id="GO:0016887">
    <property type="term" value="F:ATP hydrolysis activity"/>
    <property type="evidence" value="ECO:0007669"/>
    <property type="project" value="InterPro"/>
</dbReference>
<feature type="domain" description="ABC transporter" evidence="9">
    <location>
        <begin position="7"/>
        <end position="242"/>
    </location>
</feature>
<dbReference type="PROSITE" id="PS50893">
    <property type="entry name" value="ABC_TRANSPORTER_2"/>
    <property type="match status" value="2"/>
</dbReference>
<dbReference type="RefSeq" id="WP_186888765.1">
    <property type="nucleotide sequence ID" value="NZ_JACONZ010000005.1"/>
</dbReference>
<dbReference type="FunFam" id="3.40.50.300:FF:000127">
    <property type="entry name" value="Ribose import ATP-binding protein RbsA"/>
    <property type="match status" value="1"/>
</dbReference>
<comment type="caution">
    <text evidence="10">The sequence shown here is derived from an EMBL/GenBank/DDBJ whole genome shotgun (WGS) entry which is preliminary data.</text>
</comment>
<accession>A0A923L218</accession>
<dbReference type="PANTHER" id="PTHR43790">
    <property type="entry name" value="CARBOHYDRATE TRANSPORT ATP-BINDING PROTEIN MG119-RELATED"/>
    <property type="match status" value="1"/>
</dbReference>
<dbReference type="InterPro" id="IPR027417">
    <property type="entry name" value="P-loop_NTPase"/>
</dbReference>
<dbReference type="PANTHER" id="PTHR43790:SF4">
    <property type="entry name" value="GUANOSINE IMPORT ATP-BINDING PROTEIN NUPO"/>
    <property type="match status" value="1"/>
</dbReference>
<evidence type="ECO:0000256" key="4">
    <source>
        <dbReference type="ARBA" id="ARBA00022737"/>
    </source>
</evidence>